<gene>
    <name evidence="3" type="ORF">HAX54_007564</name>
</gene>
<keyword evidence="4" id="KW-1185">Reference proteome</keyword>
<feature type="region of interest" description="Disordered" evidence="1">
    <location>
        <begin position="131"/>
        <end position="152"/>
    </location>
</feature>
<evidence type="ECO:0000313" key="4">
    <source>
        <dbReference type="Proteomes" id="UP000823775"/>
    </source>
</evidence>
<feature type="domain" description="Transposase MuDR plant" evidence="2">
    <location>
        <begin position="63"/>
        <end position="108"/>
    </location>
</feature>
<comment type="caution">
    <text evidence="3">The sequence shown here is derived from an EMBL/GenBank/DDBJ whole genome shotgun (WGS) entry which is preliminary data.</text>
</comment>
<protein>
    <recommendedName>
        <fullName evidence="2">Transposase MuDR plant domain-containing protein</fullName>
    </recommendedName>
</protein>
<organism evidence="3 4">
    <name type="scientific">Datura stramonium</name>
    <name type="common">Jimsonweed</name>
    <name type="synonym">Common thornapple</name>
    <dbReference type="NCBI Taxonomy" id="4076"/>
    <lineage>
        <taxon>Eukaryota</taxon>
        <taxon>Viridiplantae</taxon>
        <taxon>Streptophyta</taxon>
        <taxon>Embryophyta</taxon>
        <taxon>Tracheophyta</taxon>
        <taxon>Spermatophyta</taxon>
        <taxon>Magnoliopsida</taxon>
        <taxon>eudicotyledons</taxon>
        <taxon>Gunneridae</taxon>
        <taxon>Pentapetalae</taxon>
        <taxon>asterids</taxon>
        <taxon>lamiids</taxon>
        <taxon>Solanales</taxon>
        <taxon>Solanaceae</taxon>
        <taxon>Solanoideae</taxon>
        <taxon>Datureae</taxon>
        <taxon>Datura</taxon>
    </lineage>
</organism>
<name>A0ABS8WUR1_DATST</name>
<evidence type="ECO:0000313" key="3">
    <source>
        <dbReference type="EMBL" id="MCE3216687.1"/>
    </source>
</evidence>
<accession>A0ABS8WUR1</accession>
<dbReference type="InterPro" id="IPR004332">
    <property type="entry name" value="Transposase_MuDR"/>
</dbReference>
<evidence type="ECO:0000259" key="2">
    <source>
        <dbReference type="Pfam" id="PF03108"/>
    </source>
</evidence>
<proteinExistence type="predicted"/>
<reference evidence="3 4" key="1">
    <citation type="journal article" date="2021" name="BMC Genomics">
        <title>Datura genome reveals duplications of psychoactive alkaloid biosynthetic genes and high mutation rate following tissue culture.</title>
        <authorList>
            <person name="Rajewski A."/>
            <person name="Carter-House D."/>
            <person name="Stajich J."/>
            <person name="Litt A."/>
        </authorList>
    </citation>
    <scope>NUCLEOTIDE SEQUENCE [LARGE SCALE GENOMIC DNA]</scope>
    <source>
        <strain evidence="3">AR-01</strain>
    </source>
</reference>
<sequence>MKGKKVPIGDYGDLRECLVDHDHPKNHEYDLENYVAVESSSSHSFPDGTCFKSGDSFLYKKALDTSLQQAFMKNHFNFKTLKSKSHMYLAVCADKTCMWRLHANKSRREEPDAAEITHIGVLTRRRKFAGESKSAHRVGAESSRVGAVLTEP</sequence>
<dbReference type="Pfam" id="PF03108">
    <property type="entry name" value="DBD_Tnp_Mut"/>
    <property type="match status" value="1"/>
</dbReference>
<dbReference type="Proteomes" id="UP000823775">
    <property type="component" value="Unassembled WGS sequence"/>
</dbReference>
<dbReference type="EMBL" id="JACEIK010013887">
    <property type="protein sequence ID" value="MCE3216687.1"/>
    <property type="molecule type" value="Genomic_DNA"/>
</dbReference>
<evidence type="ECO:0000256" key="1">
    <source>
        <dbReference type="SAM" id="MobiDB-lite"/>
    </source>
</evidence>